<name>A0A6C0J447_9ZZZZ</name>
<evidence type="ECO:0000313" key="2">
    <source>
        <dbReference type="EMBL" id="QHT99629.1"/>
    </source>
</evidence>
<accession>A0A6C0J447</accession>
<organism evidence="2">
    <name type="scientific">viral metagenome</name>
    <dbReference type="NCBI Taxonomy" id="1070528"/>
    <lineage>
        <taxon>unclassified sequences</taxon>
        <taxon>metagenomes</taxon>
        <taxon>organismal metagenomes</taxon>
    </lineage>
</organism>
<evidence type="ECO:0000256" key="1">
    <source>
        <dbReference type="SAM" id="Coils"/>
    </source>
</evidence>
<proteinExistence type="predicted"/>
<feature type="coiled-coil region" evidence="1">
    <location>
        <begin position="306"/>
        <end position="333"/>
    </location>
</feature>
<dbReference type="EMBL" id="MN740311">
    <property type="protein sequence ID" value="QHT99629.1"/>
    <property type="molecule type" value="Genomic_DNA"/>
</dbReference>
<reference evidence="2" key="1">
    <citation type="journal article" date="2020" name="Nature">
        <title>Giant virus diversity and host interactions through global metagenomics.</title>
        <authorList>
            <person name="Schulz F."/>
            <person name="Roux S."/>
            <person name="Paez-Espino D."/>
            <person name="Jungbluth S."/>
            <person name="Walsh D.A."/>
            <person name="Denef V.J."/>
            <person name="McMahon K.D."/>
            <person name="Konstantinidis K.T."/>
            <person name="Eloe-Fadrosh E.A."/>
            <person name="Kyrpides N.C."/>
            <person name="Woyke T."/>
        </authorList>
    </citation>
    <scope>NUCLEOTIDE SEQUENCE</scope>
    <source>
        <strain evidence="2">GVMAG-M-3300025727-45</strain>
    </source>
</reference>
<sequence>MNLCKVGGNDNTSYSLILLKTDKKKETLKNIKLQYDDRIIDIMAKIAYELDINMHGLCLFSDKISFMYESNSYENPNPFSAIKDYISKNGVVLKKDYNAVYNTCISDFSFKKNIYAVYLNDFLKLVEPQLTNINYKSFVQDFIHQYFMHNNDIKEGYRLKKDAHTINIIKNKLQEWDKIKSTNKLINFEECFLLQASVTVTTPISEDFIDIEKLYKQITLSNEIPFVEYNKNTNLGNIIEVRITENIYAIEEDTIKEWLDTIKEKLENKNSKKIRLLKFKLFNYDNTYSTVTIRRNGKIEMKCSWKEKEKAGIQDLINQVNKLEKVIESFNLLNYLLPTIKYNIKMTVPNSKTMMENMNDSKINSTTVVSNFNIMTPFNIKADDINFELLNNYVKNNFNNYTSVVEKNAKIAFDKNGKKFTHYHISSELNFKYKQISNYGTYSEIITFLDYVVKNTIDIKTDTSLKNKLIEIISKKFSTHSGEIVNDFINNFTPIFDAKSTLEYSVAKSAYNPGIDVRINRSSESQENYKLTYNGKMNFLIISKMNYFIRGLLYNYLDEYKTENKLIKNKDIVLPIVLVEEDPIINENFDDAFDEDDYDINDYLDDDEDTEELLIYDEKENPSSDYIDIPNEISNSEVKLKNIQVNSNKTKTKVRNLERLREKQPELFNKKSMYGTKCQSTVQPSVMNQEDIKKARNTINQESNEIEQALLNDPDNINYINDMKTVKEIKRALDTGLDYYNNYYVCLNLYCPTCKRPISSWASRKNTCPYCSSPLHVRKGYNIETGELPPQYFPRLVYTADKKLAPCCGTTPYQNYNLAEEGVIKNWNNTNNIEKEDGYKTDDYILGSNKTDLPHRRLAIMPETIKELFKFNNEYCTNEQKEVITTINNTSLNCYYRMGTRPGKQAFLHAVTEAIFPSGELKDLLDVVFKNLTIEIFSSLKNGTLKTIFGKNTKNDKESLENFKNYMYDENSVIDERLVWDMFSHIDLATQRPFNIIIISFNSIDKKLENPSWLCPVGYDINDMYKRDRKSLVLIKYKDNFEIVVKYKGESKQKNILFPEHDAITKYFIEVLKENCILDALLPSHDISVLKEQEPLYAQDVIQELNSMNNNKYSISKQIIDSYNRVEYLVTVKNLKIPVNLYSKQIININTVNDVKPLPFEDTLTMLQEIAKNTNIPVEPKQLVKDDNDFIIGIITNSLDFIETKPTKTPSVTLSTNLDKENYYKNLKNANKALYNEKNIPDERVVYMEKKEYEDESYQRLRYELSKFIYLNPQFKELLKETINNTKDIQSIYNVIFTLIKNNNLVKIEKSVNTKNYVKPYVRTVCFQALSENNEDIHCYFNKDNKSQLIISDKNALTGNKDNYKRYLYMISNELLKYEFKRDEILENEMSNFSSVYTMNKRNKEYSYTIYDISMITTITKKLFQKTNPIINAVENTYDVKNPEVTNYIPPEIIYPDPKEKKKFKLKKLNNQQMLLITT</sequence>
<keyword evidence="1" id="KW-0175">Coiled coil</keyword>
<protein>
    <submittedName>
        <fullName evidence="2">Uncharacterized protein</fullName>
    </submittedName>
</protein>